<evidence type="ECO:0000313" key="2">
    <source>
        <dbReference type="Proteomes" id="UP000242474"/>
    </source>
</evidence>
<dbReference type="AlphaFoldDB" id="A0A2G5B514"/>
<reference evidence="1 2" key="1">
    <citation type="journal article" date="2015" name="Genome Biol. Evol.">
        <title>Phylogenomic analyses indicate that early fungi evolved digesting cell walls of algal ancestors of land plants.</title>
        <authorList>
            <person name="Chang Y."/>
            <person name="Wang S."/>
            <person name="Sekimoto S."/>
            <person name="Aerts A.L."/>
            <person name="Choi C."/>
            <person name="Clum A."/>
            <person name="LaButti K.M."/>
            <person name="Lindquist E.A."/>
            <person name="Yee Ngan C."/>
            <person name="Ohm R.A."/>
            <person name="Salamov A.A."/>
            <person name="Grigoriev I.V."/>
            <person name="Spatafora J.W."/>
            <person name="Berbee M.L."/>
        </authorList>
    </citation>
    <scope>NUCLEOTIDE SEQUENCE [LARGE SCALE GENOMIC DNA]</scope>
    <source>
        <strain evidence="1 2">NRRL 1564</strain>
    </source>
</reference>
<dbReference type="Proteomes" id="UP000242474">
    <property type="component" value="Unassembled WGS sequence"/>
</dbReference>
<accession>A0A2G5B514</accession>
<dbReference type="OrthoDB" id="5536356at2759"/>
<evidence type="ECO:0000313" key="1">
    <source>
        <dbReference type="EMBL" id="PIA14082.1"/>
    </source>
</evidence>
<sequence>MTGFLDIPYDIHLLILDHAFDMCMESLNDWKECLVFLRINRAQRNIGVPKLYKYAIIEYPGRELVEFAHTNINLIFANKYDAMVHNFVLHVDSSYTVKWHFDIYYTMLIRDLKNMITLNFLRHGRLTYNFGSPLAQIAVAVELLLSGFPNMRLMFFRPTHPPFELTTSSLVTYSIEMAIENLQIRSKVAIGSNILEIQRLPTDILIESVAVTRYLSLGYFSWLQRITYDYDHLRQVARQINFTNNEVYGARRYILHYPNIYIYAPDGYVAWYDLYHILENDNMDSKNTLER</sequence>
<gene>
    <name evidence="1" type="ORF">COEREDRAFT_89034</name>
</gene>
<proteinExistence type="predicted"/>
<name>A0A2G5B514_COERN</name>
<keyword evidence="2" id="KW-1185">Reference proteome</keyword>
<dbReference type="EMBL" id="KZ303522">
    <property type="protein sequence ID" value="PIA14082.1"/>
    <property type="molecule type" value="Genomic_DNA"/>
</dbReference>
<protein>
    <submittedName>
        <fullName evidence="1">Uncharacterized protein</fullName>
    </submittedName>
</protein>
<organism evidence="1 2">
    <name type="scientific">Coemansia reversa (strain ATCC 12441 / NRRL 1564)</name>
    <dbReference type="NCBI Taxonomy" id="763665"/>
    <lineage>
        <taxon>Eukaryota</taxon>
        <taxon>Fungi</taxon>
        <taxon>Fungi incertae sedis</taxon>
        <taxon>Zoopagomycota</taxon>
        <taxon>Kickxellomycotina</taxon>
        <taxon>Kickxellomycetes</taxon>
        <taxon>Kickxellales</taxon>
        <taxon>Kickxellaceae</taxon>
        <taxon>Coemansia</taxon>
    </lineage>
</organism>